<dbReference type="InterPro" id="IPR012706">
    <property type="entry name" value="Rib_alpha_Esp_rpt"/>
</dbReference>
<keyword evidence="4" id="KW-0572">Peptidoglycan-anchor</keyword>
<keyword evidence="3" id="KW-0732">Signal</keyword>
<gene>
    <name evidence="8" type="ORF">BN1356_00233</name>
</gene>
<keyword evidence="1" id="KW-0134">Cell wall</keyword>
<feature type="compositionally biased region" description="Basic and acidic residues" evidence="5">
    <location>
        <begin position="826"/>
        <end position="837"/>
    </location>
</feature>
<accession>A0A0E4H6L8</accession>
<keyword evidence="6" id="KW-0472">Membrane</keyword>
<dbReference type="Pfam" id="PF00746">
    <property type="entry name" value="Gram_pos_anchor"/>
    <property type="match status" value="1"/>
</dbReference>
<feature type="region of interest" description="Disordered" evidence="5">
    <location>
        <begin position="436"/>
        <end position="471"/>
    </location>
</feature>
<feature type="compositionally biased region" description="Basic and acidic residues" evidence="5">
    <location>
        <begin position="358"/>
        <end position="369"/>
    </location>
</feature>
<feature type="region of interest" description="Disordered" evidence="5">
    <location>
        <begin position="276"/>
        <end position="315"/>
    </location>
</feature>
<dbReference type="NCBIfam" id="TIGR02331">
    <property type="entry name" value="rib_alpha"/>
    <property type="match status" value="8"/>
</dbReference>
<feature type="region of interest" description="Disordered" evidence="5">
    <location>
        <begin position="514"/>
        <end position="549"/>
    </location>
</feature>
<dbReference type="InterPro" id="IPR005877">
    <property type="entry name" value="YSIRK_signal_dom"/>
</dbReference>
<evidence type="ECO:0000256" key="3">
    <source>
        <dbReference type="ARBA" id="ARBA00022729"/>
    </source>
</evidence>
<dbReference type="NCBIfam" id="TIGR01167">
    <property type="entry name" value="LPXTG_anchor"/>
    <property type="match status" value="1"/>
</dbReference>
<organism evidence="8 9">
    <name type="scientific">Streptococcus varani</name>
    <dbReference type="NCBI Taxonomy" id="1608583"/>
    <lineage>
        <taxon>Bacteria</taxon>
        <taxon>Bacillati</taxon>
        <taxon>Bacillota</taxon>
        <taxon>Bacilli</taxon>
        <taxon>Lactobacillales</taxon>
        <taxon>Streptococcaceae</taxon>
        <taxon>Streptococcus</taxon>
    </lineage>
</organism>
<evidence type="ECO:0000256" key="1">
    <source>
        <dbReference type="ARBA" id="ARBA00022512"/>
    </source>
</evidence>
<evidence type="ECO:0000313" key="9">
    <source>
        <dbReference type="Proteomes" id="UP000198604"/>
    </source>
</evidence>
<dbReference type="PROSITE" id="PS50847">
    <property type="entry name" value="GRAM_POS_ANCHORING"/>
    <property type="match status" value="1"/>
</dbReference>
<feature type="transmembrane region" description="Helical" evidence="6">
    <location>
        <begin position="932"/>
        <end position="950"/>
    </location>
</feature>
<sequence length="956" mass="102634">MFLKKYFKNAKFDLSKSKQRYSIKKFKIGAASVLIGLSFFGSNSFDRVLADTDSSDVTTKVTQGIADNDKINLGESSLALDDQSSKLQREIEATTNYSSQNEPTGKDQTVNVGDEPNVDNSINKNAVLESGRISRRMSRAAVFESTVIESMYYQVNEDMRANFKNIAEYKGYNLKFVMKNTNDTGFVAPFQNLFGSNWGQRFNVPMDFYGPLPFNRNSKVFNLEDYFDLYLVSPSGIQTKIEGSTGIVFLGYNFTETAGKNVDIYFNFTKEQAVTAGLPDPRDADKNEPTGKDQTVNVGDEPNVDNSINKDGLPAGTTYAYETPVDTSTPGEKDAVVVVTYPDGSTDKVPVKVNVVDPRTDADKNEPTGKDQTVNVGDEPNVDNSINKDGLPAGTTYAYETPVDTSTPGEKDAVVVVTYPDGSTDKVPVKVNVVDPRTDADKNEPTGKDQTVNVGDEPNVDNSINKDGLPAGTTYAYETPVDTSTPGEKDAVVVVTYPDGSTDKVPVKVNVVDPRTDADKNEPTGKDQTVNVGDEPNVDNSINKDGLPAGTTYAYETPVDTSTPGEKDAVVVVTYPDGSTDKVPVKVNVVDPRTDADKNEPTGKDQTVNVGDEPNVDNSINKDGLPAGTTYAYETPVDTSTPGEKDAVVVVTYPDGSTDKVPVKVNVVDPRTDADKNEPTGKDQTVNVGDEPNVDNSINKDGLPAGTTYAYETPVDTSTPGEKDAVVVVTYPDGSTDKVPVKVNVVDPRTDADKNEPTGKDQTVNVGDEPNVDNSINKDGLPAGTTYAYETPVDTSTPGEKDAVVVVTYPDGSTDKVPVKVNVVDPRTDADKNEPTGKDQTVNVGDEPNVDNSINKDGLPAGTTYAYETPVDTSTPGEKDAVVVVTYPDGSTDKVPVKVNVVDPRTDADKNEPTGKDQRKILPVTGEESNSFLIALGLLIISGVGISLVSSKRKRD</sequence>
<dbReference type="NCBIfam" id="TIGR01168">
    <property type="entry name" value="YSIRK_signal"/>
    <property type="match status" value="1"/>
</dbReference>
<keyword evidence="6" id="KW-0812">Transmembrane</keyword>
<feature type="compositionally biased region" description="Basic and acidic residues" evidence="5">
    <location>
        <begin position="514"/>
        <end position="525"/>
    </location>
</feature>
<dbReference type="InterPro" id="IPR059115">
    <property type="entry name" value="Rib"/>
</dbReference>
<feature type="compositionally biased region" description="Basic and acidic residues" evidence="5">
    <location>
        <begin position="670"/>
        <end position="681"/>
    </location>
</feature>
<evidence type="ECO:0000256" key="6">
    <source>
        <dbReference type="SAM" id="Phobius"/>
    </source>
</evidence>
<dbReference type="STRING" id="1608583.BN1356_00233"/>
<name>A0A0E4H6L8_9STRE</name>
<evidence type="ECO:0000256" key="4">
    <source>
        <dbReference type="ARBA" id="ARBA00023088"/>
    </source>
</evidence>
<feature type="domain" description="Gram-positive cocci surface proteins LPxTG" evidence="7">
    <location>
        <begin position="922"/>
        <end position="956"/>
    </location>
</feature>
<dbReference type="EMBL" id="CTEN01000001">
    <property type="protein sequence ID" value="CQR23864.1"/>
    <property type="molecule type" value="Genomic_DNA"/>
</dbReference>
<feature type="region of interest" description="Disordered" evidence="5">
    <location>
        <begin position="592"/>
        <end position="627"/>
    </location>
</feature>
<dbReference type="AlphaFoldDB" id="A0A0E4H6L8"/>
<dbReference type="InterPro" id="IPR019931">
    <property type="entry name" value="LPXTG_anchor"/>
</dbReference>
<dbReference type="Pfam" id="PF08428">
    <property type="entry name" value="Rib"/>
    <property type="match status" value="8"/>
</dbReference>
<keyword evidence="9" id="KW-1185">Reference proteome</keyword>
<evidence type="ECO:0000259" key="7">
    <source>
        <dbReference type="PROSITE" id="PS50847"/>
    </source>
</evidence>
<feature type="region of interest" description="Disordered" evidence="5">
    <location>
        <begin position="94"/>
        <end position="118"/>
    </location>
</feature>
<dbReference type="Proteomes" id="UP000198604">
    <property type="component" value="Unassembled WGS sequence"/>
</dbReference>
<keyword evidence="6" id="KW-1133">Transmembrane helix</keyword>
<proteinExistence type="predicted"/>
<protein>
    <submittedName>
        <fullName evidence="8">R28 protein</fullName>
    </submittedName>
</protein>
<feature type="compositionally biased region" description="Polar residues" evidence="5">
    <location>
        <begin position="94"/>
        <end position="111"/>
    </location>
</feature>
<keyword evidence="2" id="KW-0964">Secreted</keyword>
<dbReference type="Pfam" id="PF04650">
    <property type="entry name" value="YSIRK_signal"/>
    <property type="match status" value="1"/>
</dbReference>
<feature type="region of interest" description="Disordered" evidence="5">
    <location>
        <begin position="670"/>
        <end position="705"/>
    </location>
</feature>
<feature type="compositionally biased region" description="Basic and acidic residues" evidence="5">
    <location>
        <begin position="280"/>
        <end position="291"/>
    </location>
</feature>
<feature type="compositionally biased region" description="Basic and acidic residues" evidence="5">
    <location>
        <begin position="748"/>
        <end position="759"/>
    </location>
</feature>
<feature type="compositionally biased region" description="Basic and acidic residues" evidence="5">
    <location>
        <begin position="592"/>
        <end position="603"/>
    </location>
</feature>
<feature type="region of interest" description="Disordered" evidence="5">
    <location>
        <begin position="748"/>
        <end position="783"/>
    </location>
</feature>
<evidence type="ECO:0000256" key="2">
    <source>
        <dbReference type="ARBA" id="ARBA00022525"/>
    </source>
</evidence>
<evidence type="ECO:0000313" key="8">
    <source>
        <dbReference type="EMBL" id="CQR23864.1"/>
    </source>
</evidence>
<dbReference type="RefSeq" id="WP_281175814.1">
    <property type="nucleotide sequence ID" value="NZ_CTEN01000001.1"/>
</dbReference>
<feature type="region of interest" description="Disordered" evidence="5">
    <location>
        <begin position="358"/>
        <end position="393"/>
    </location>
</feature>
<evidence type="ECO:0000256" key="5">
    <source>
        <dbReference type="SAM" id="MobiDB-lite"/>
    </source>
</evidence>
<feature type="region of interest" description="Disordered" evidence="5">
    <location>
        <begin position="826"/>
        <end position="861"/>
    </location>
</feature>
<reference evidence="9" key="1">
    <citation type="submission" date="2015-03" db="EMBL/GenBank/DDBJ databases">
        <authorList>
            <person name="Urmite Genomes"/>
        </authorList>
    </citation>
    <scope>NUCLEOTIDE SEQUENCE [LARGE SCALE GENOMIC DNA]</scope>
    <source>
        <strain evidence="9">FF10</strain>
    </source>
</reference>
<feature type="compositionally biased region" description="Basic and acidic residues" evidence="5">
    <location>
        <begin position="436"/>
        <end position="447"/>
    </location>
</feature>